<proteinExistence type="predicted"/>
<dbReference type="RefSeq" id="WP_005040855.1">
    <property type="nucleotide sequence ID" value="NZ_AOME01000026.1"/>
</dbReference>
<feature type="region of interest" description="Disordered" evidence="1">
    <location>
        <begin position="1"/>
        <end position="21"/>
    </location>
</feature>
<evidence type="ECO:0000256" key="1">
    <source>
        <dbReference type="SAM" id="MobiDB-lite"/>
    </source>
</evidence>
<reference evidence="2 3" key="1">
    <citation type="journal article" date="2014" name="PLoS Genet.">
        <title>Phylogenetically driven sequencing of extremely halophilic archaea reveals strategies for static and dynamic osmo-response.</title>
        <authorList>
            <person name="Becker E.A."/>
            <person name="Seitzer P.M."/>
            <person name="Tritt A."/>
            <person name="Larsen D."/>
            <person name="Krusor M."/>
            <person name="Yao A.I."/>
            <person name="Wu D."/>
            <person name="Madern D."/>
            <person name="Eisen J.A."/>
            <person name="Darling A.E."/>
            <person name="Facciotti M.T."/>
        </authorList>
    </citation>
    <scope>NUCLEOTIDE SEQUENCE [LARGE SCALE GENOMIC DNA]</scope>
    <source>
        <strain evidence="2 3">DSM 8989</strain>
    </source>
</reference>
<feature type="compositionally biased region" description="Basic and acidic residues" evidence="1">
    <location>
        <begin position="1"/>
        <end position="10"/>
    </location>
</feature>
<sequence>MRRRLNESRVGKQRPQASPTGYRCYDRAPAILTSDVAFAAFDPAAHGLDQLTIEHVPEATAVIHHPAPTSSTITERSLSYAVPARHVTAEWYV</sequence>
<evidence type="ECO:0000313" key="3">
    <source>
        <dbReference type="Proteomes" id="UP000011625"/>
    </source>
</evidence>
<dbReference type="PATRIC" id="fig|1227456.3.peg.1044"/>
<dbReference type="EMBL" id="AOME01000026">
    <property type="protein sequence ID" value="EMA54650.1"/>
    <property type="molecule type" value="Genomic_DNA"/>
</dbReference>
<dbReference type="Proteomes" id="UP000011625">
    <property type="component" value="Unassembled WGS sequence"/>
</dbReference>
<name>M0ND84_9EURY</name>
<accession>M0ND84</accession>
<organism evidence="2 3">
    <name type="scientific">Halococcus salifodinae DSM 8989</name>
    <dbReference type="NCBI Taxonomy" id="1227456"/>
    <lineage>
        <taxon>Archaea</taxon>
        <taxon>Methanobacteriati</taxon>
        <taxon>Methanobacteriota</taxon>
        <taxon>Stenosarchaea group</taxon>
        <taxon>Halobacteria</taxon>
        <taxon>Halobacteriales</taxon>
        <taxon>Halococcaceae</taxon>
        <taxon>Halococcus</taxon>
    </lineage>
</organism>
<dbReference type="AlphaFoldDB" id="M0ND84"/>
<gene>
    <name evidence="2" type="ORF">C450_05130</name>
</gene>
<protein>
    <submittedName>
        <fullName evidence="2">Uncharacterized protein</fullName>
    </submittedName>
</protein>
<evidence type="ECO:0000313" key="2">
    <source>
        <dbReference type="EMBL" id="EMA54650.1"/>
    </source>
</evidence>
<dbReference type="STRING" id="1227456.C450_05130"/>
<comment type="caution">
    <text evidence="2">The sequence shown here is derived from an EMBL/GenBank/DDBJ whole genome shotgun (WGS) entry which is preliminary data.</text>
</comment>
<keyword evidence="3" id="KW-1185">Reference proteome</keyword>